<keyword evidence="3" id="KW-0804">Transcription</keyword>
<dbReference type="PRINTS" id="PR00455">
    <property type="entry name" value="HTHTETR"/>
</dbReference>
<dbReference type="InterPro" id="IPR001647">
    <property type="entry name" value="HTH_TetR"/>
</dbReference>
<reference evidence="7" key="1">
    <citation type="submission" date="2016-10" db="EMBL/GenBank/DDBJ databases">
        <authorList>
            <person name="Varghese N."/>
            <person name="Submissions S."/>
        </authorList>
    </citation>
    <scope>NUCLEOTIDE SEQUENCE [LARGE SCALE GENOMIC DNA]</scope>
    <source>
        <strain evidence="7">BL47</strain>
    </source>
</reference>
<dbReference type="AlphaFoldDB" id="A0A1G9SC22"/>
<dbReference type="PROSITE" id="PS50977">
    <property type="entry name" value="HTH_TETR_2"/>
    <property type="match status" value="1"/>
</dbReference>
<evidence type="ECO:0000313" key="6">
    <source>
        <dbReference type="EMBL" id="SDM32345.1"/>
    </source>
</evidence>
<dbReference type="EMBL" id="FNHS01000001">
    <property type="protein sequence ID" value="SDM32345.1"/>
    <property type="molecule type" value="Genomic_DNA"/>
</dbReference>
<evidence type="ECO:0000256" key="1">
    <source>
        <dbReference type="ARBA" id="ARBA00023015"/>
    </source>
</evidence>
<dbReference type="SUPFAM" id="SSF48498">
    <property type="entry name" value="Tetracyclin repressor-like, C-terminal domain"/>
    <property type="match status" value="1"/>
</dbReference>
<accession>A0A1G9SC22</accession>
<dbReference type="STRING" id="582672.SAMN05216360_101558"/>
<name>A0A1G9SC22_9HYPH</name>
<evidence type="ECO:0000256" key="3">
    <source>
        <dbReference type="ARBA" id="ARBA00023163"/>
    </source>
</evidence>
<sequence>MPRVSQEQARQNRQRVVEVAAALFRERGLHGVGVADIMASAGLTHGGFYGQFANKDALAVEAFDAALAEERQGMGDALIANYLSPTHVQNPGRGCPLAALANDVAREPPDSPMRAHFTRGVESLATILAGLTPRLSKERRRQQSLAALSTLVGAVVLARAVDDQALAKELLEAATASTTR</sequence>
<dbReference type="Gene3D" id="1.10.10.60">
    <property type="entry name" value="Homeodomain-like"/>
    <property type="match status" value="1"/>
</dbReference>
<keyword evidence="7" id="KW-1185">Reference proteome</keyword>
<evidence type="ECO:0000259" key="5">
    <source>
        <dbReference type="PROSITE" id="PS50977"/>
    </source>
</evidence>
<evidence type="ECO:0000256" key="2">
    <source>
        <dbReference type="ARBA" id="ARBA00023125"/>
    </source>
</evidence>
<dbReference type="OrthoDB" id="9798857at2"/>
<dbReference type="PANTHER" id="PTHR47506">
    <property type="entry name" value="TRANSCRIPTIONAL REGULATORY PROTEIN"/>
    <property type="match status" value="1"/>
</dbReference>
<dbReference type="Pfam" id="PF00440">
    <property type="entry name" value="TetR_N"/>
    <property type="match status" value="1"/>
</dbReference>
<dbReference type="InterPro" id="IPR036271">
    <property type="entry name" value="Tet_transcr_reg_TetR-rel_C_sf"/>
</dbReference>
<evidence type="ECO:0000313" key="7">
    <source>
        <dbReference type="Proteomes" id="UP000198704"/>
    </source>
</evidence>
<organism evidence="6 7">
    <name type="scientific">Methylobacterium phyllostachyos</name>
    <dbReference type="NCBI Taxonomy" id="582672"/>
    <lineage>
        <taxon>Bacteria</taxon>
        <taxon>Pseudomonadati</taxon>
        <taxon>Pseudomonadota</taxon>
        <taxon>Alphaproteobacteria</taxon>
        <taxon>Hyphomicrobiales</taxon>
        <taxon>Methylobacteriaceae</taxon>
        <taxon>Methylobacterium</taxon>
    </lineage>
</organism>
<keyword evidence="2 4" id="KW-0238">DNA-binding</keyword>
<feature type="domain" description="HTH tetR-type" evidence="5">
    <location>
        <begin position="10"/>
        <end position="70"/>
    </location>
</feature>
<protein>
    <submittedName>
        <fullName evidence="6">Transcriptional regulator, TetR family</fullName>
    </submittedName>
</protein>
<evidence type="ECO:0000256" key="4">
    <source>
        <dbReference type="PROSITE-ProRule" id="PRU00335"/>
    </source>
</evidence>
<dbReference type="InterPro" id="IPR009057">
    <property type="entry name" value="Homeodomain-like_sf"/>
</dbReference>
<dbReference type="Proteomes" id="UP000198704">
    <property type="component" value="Unassembled WGS sequence"/>
</dbReference>
<dbReference type="PANTHER" id="PTHR47506:SF7">
    <property type="entry name" value="TRANSCRIPTIONAL REGULATORY PROTEIN"/>
    <property type="match status" value="1"/>
</dbReference>
<dbReference type="GO" id="GO:0003677">
    <property type="term" value="F:DNA binding"/>
    <property type="evidence" value="ECO:0007669"/>
    <property type="project" value="UniProtKB-UniRule"/>
</dbReference>
<dbReference type="SUPFAM" id="SSF46689">
    <property type="entry name" value="Homeodomain-like"/>
    <property type="match status" value="1"/>
</dbReference>
<keyword evidence="1" id="KW-0805">Transcription regulation</keyword>
<dbReference type="Gene3D" id="1.10.357.10">
    <property type="entry name" value="Tetracycline Repressor, domain 2"/>
    <property type="match status" value="1"/>
</dbReference>
<dbReference type="RefSeq" id="WP_091713041.1">
    <property type="nucleotide sequence ID" value="NZ_FNHS01000001.1"/>
</dbReference>
<gene>
    <name evidence="6" type="ORF">SAMN05216360_101558</name>
</gene>
<proteinExistence type="predicted"/>
<feature type="DNA-binding region" description="H-T-H motif" evidence="4">
    <location>
        <begin position="33"/>
        <end position="52"/>
    </location>
</feature>